<dbReference type="InterPro" id="IPR012337">
    <property type="entry name" value="RNaseH-like_sf"/>
</dbReference>
<name>A0A7L5BSP4_9RHOB</name>
<dbReference type="InterPro" id="IPR044876">
    <property type="entry name" value="HRDC_dom_sf"/>
</dbReference>
<evidence type="ECO:0000313" key="8">
    <source>
        <dbReference type="EMBL" id="QIE54590.1"/>
    </source>
</evidence>
<feature type="domain" description="HRDC" evidence="7">
    <location>
        <begin position="217"/>
        <end position="298"/>
    </location>
</feature>
<dbReference type="KEGG" id="hdh:G5B40_03535"/>
<organism evidence="8 9">
    <name type="scientific">Pikeienuella piscinae</name>
    <dbReference type="NCBI Taxonomy" id="2748098"/>
    <lineage>
        <taxon>Bacteria</taxon>
        <taxon>Pseudomonadati</taxon>
        <taxon>Pseudomonadota</taxon>
        <taxon>Alphaproteobacteria</taxon>
        <taxon>Rhodobacterales</taxon>
        <taxon>Paracoccaceae</taxon>
        <taxon>Pikeienuella</taxon>
    </lineage>
</organism>
<comment type="catalytic activity">
    <reaction evidence="6">
        <text>Exonucleolytic cleavage that removes extra residues from the 3'-terminus of tRNA to produce 5'-mononucleotides.</text>
        <dbReference type="EC" id="3.1.13.5"/>
    </reaction>
</comment>
<comment type="subcellular location">
    <subcellularLocation>
        <location evidence="6">Cytoplasm</location>
    </subcellularLocation>
</comment>
<keyword evidence="1 6" id="KW-0963">Cytoplasm</keyword>
<dbReference type="HAMAP" id="MF_01899">
    <property type="entry name" value="RNase_D"/>
    <property type="match status" value="1"/>
</dbReference>
<dbReference type="InterPro" id="IPR002562">
    <property type="entry name" value="3'-5'_exonuclease_dom"/>
</dbReference>
<keyword evidence="4 6" id="KW-0378">Hydrolase</keyword>
<dbReference type="PROSITE" id="PS50967">
    <property type="entry name" value="HRDC"/>
    <property type="match status" value="1"/>
</dbReference>
<dbReference type="AlphaFoldDB" id="A0A7L5BSP4"/>
<comment type="similarity">
    <text evidence="6">Belongs to the RNase D family.</text>
</comment>
<evidence type="ECO:0000256" key="4">
    <source>
        <dbReference type="ARBA" id="ARBA00022801"/>
    </source>
</evidence>
<dbReference type="RefSeq" id="WP_165095071.1">
    <property type="nucleotide sequence ID" value="NZ_CP049056.1"/>
</dbReference>
<evidence type="ECO:0000259" key="7">
    <source>
        <dbReference type="PROSITE" id="PS50967"/>
    </source>
</evidence>
<dbReference type="InterPro" id="IPR051086">
    <property type="entry name" value="RNase_D-like"/>
</dbReference>
<dbReference type="InterPro" id="IPR010997">
    <property type="entry name" value="HRDC-like_sf"/>
</dbReference>
<dbReference type="CDD" id="cd06142">
    <property type="entry name" value="RNaseD_exo"/>
    <property type="match status" value="1"/>
</dbReference>
<dbReference type="InterPro" id="IPR006292">
    <property type="entry name" value="RNase_D"/>
</dbReference>
<dbReference type="NCBIfam" id="TIGR01388">
    <property type="entry name" value="rnd"/>
    <property type="match status" value="1"/>
</dbReference>
<evidence type="ECO:0000256" key="5">
    <source>
        <dbReference type="ARBA" id="ARBA00022839"/>
    </source>
</evidence>
<dbReference type="GO" id="GO:0000166">
    <property type="term" value="F:nucleotide binding"/>
    <property type="evidence" value="ECO:0007669"/>
    <property type="project" value="InterPro"/>
</dbReference>
<dbReference type="Gene3D" id="3.30.420.10">
    <property type="entry name" value="Ribonuclease H-like superfamily/Ribonuclease H"/>
    <property type="match status" value="1"/>
</dbReference>
<dbReference type="GO" id="GO:0003676">
    <property type="term" value="F:nucleic acid binding"/>
    <property type="evidence" value="ECO:0007669"/>
    <property type="project" value="InterPro"/>
</dbReference>
<evidence type="ECO:0000256" key="6">
    <source>
        <dbReference type="HAMAP-Rule" id="MF_01899"/>
    </source>
</evidence>
<gene>
    <name evidence="6 8" type="primary">rnd</name>
    <name evidence="8" type="ORF">G5B40_03535</name>
</gene>
<dbReference type="SUPFAM" id="SSF53098">
    <property type="entry name" value="Ribonuclease H-like"/>
    <property type="match status" value="1"/>
</dbReference>
<comment type="function">
    <text evidence="6">Exonuclease involved in the 3' processing of various precursor tRNAs. Initiates hydrolysis at the 3'-terminus of an RNA molecule and releases 5'-mononucleotides.</text>
</comment>
<accession>A0A7L5BSP4</accession>
<dbReference type="EMBL" id="CP049056">
    <property type="protein sequence ID" value="QIE54590.1"/>
    <property type="molecule type" value="Genomic_DNA"/>
</dbReference>
<dbReference type="InterPro" id="IPR036397">
    <property type="entry name" value="RNaseH_sf"/>
</dbReference>
<dbReference type="GO" id="GO:0008408">
    <property type="term" value="F:3'-5' exonuclease activity"/>
    <property type="evidence" value="ECO:0007669"/>
    <property type="project" value="InterPro"/>
</dbReference>
<dbReference type="GO" id="GO:0033890">
    <property type="term" value="F:ribonuclease D activity"/>
    <property type="evidence" value="ECO:0007669"/>
    <property type="project" value="UniProtKB-UniRule"/>
</dbReference>
<dbReference type="InterPro" id="IPR002121">
    <property type="entry name" value="HRDC_dom"/>
</dbReference>
<evidence type="ECO:0000256" key="3">
    <source>
        <dbReference type="ARBA" id="ARBA00022722"/>
    </source>
</evidence>
<dbReference type="SUPFAM" id="SSF47819">
    <property type="entry name" value="HRDC-like"/>
    <property type="match status" value="2"/>
</dbReference>
<reference evidence="8 9" key="1">
    <citation type="submission" date="2020-02" db="EMBL/GenBank/DDBJ databases">
        <title>complete genome sequence of Rhodobacteraceae bacterium.</title>
        <authorList>
            <person name="Park J."/>
            <person name="Kim Y.-S."/>
            <person name="Kim K.-H."/>
        </authorList>
    </citation>
    <scope>NUCLEOTIDE SEQUENCE [LARGE SCALE GENOMIC DNA]</scope>
    <source>
        <strain evidence="8 9">RR4-56</strain>
    </source>
</reference>
<dbReference type="GO" id="GO:0042780">
    <property type="term" value="P:tRNA 3'-end processing"/>
    <property type="evidence" value="ECO:0007669"/>
    <property type="project" value="UniProtKB-UniRule"/>
</dbReference>
<dbReference type="PANTHER" id="PTHR47649:SF1">
    <property type="entry name" value="RIBONUCLEASE D"/>
    <property type="match status" value="1"/>
</dbReference>
<dbReference type="Pfam" id="PF00570">
    <property type="entry name" value="HRDC"/>
    <property type="match status" value="1"/>
</dbReference>
<proteinExistence type="inferred from homology"/>
<keyword evidence="2 6" id="KW-0819">tRNA processing</keyword>
<keyword evidence="5 6" id="KW-0269">Exonuclease</keyword>
<evidence type="ECO:0000256" key="2">
    <source>
        <dbReference type="ARBA" id="ARBA00022694"/>
    </source>
</evidence>
<protein>
    <recommendedName>
        <fullName evidence="6">Ribonuclease D</fullName>
        <shortName evidence="6">RNase D</shortName>
        <ecNumber evidence="6">3.1.13.5</ecNumber>
    </recommendedName>
</protein>
<evidence type="ECO:0000256" key="1">
    <source>
        <dbReference type="ARBA" id="ARBA00022490"/>
    </source>
</evidence>
<sequence length="394" mass="43721">MKKDYELITGQDRLEAVCREMAQATYVTIDTEFMRERTYWPQLCLVQIARPLDADGAENAVLIDPLAGLDLAPLFDLMRDPAVTKVFHAARQDVEIFVNLMGEVPSPIFDTQIAAMVCGFGDQAGYETLVRKLAGARLDKSSRFTDWARRPLSEKQLAYAAGDVTHLRVIYEKLAAQLEETGRAAWVASELETLRARETYVVEPEDAWRRIKTRSTDPRFLGVVHTLARWREATAQERDQPRGRILKDEAILEIAASRPTSREKLLESRALQREGRKPETLEAILAMVAEGVANPVKAPPAPERARPKAGGQALADLLRVLLKAKADDLGVAQRLIASAADLDALAHEETPEVKALNGWRREAFGEDAIRLRRGEIALSAGEKGVRIVPVESGT</sequence>
<dbReference type="SMART" id="SM00474">
    <property type="entry name" value="35EXOc"/>
    <property type="match status" value="1"/>
</dbReference>
<evidence type="ECO:0000313" key="9">
    <source>
        <dbReference type="Proteomes" id="UP000503336"/>
    </source>
</evidence>
<dbReference type="Proteomes" id="UP000503336">
    <property type="component" value="Chromosome"/>
</dbReference>
<comment type="cofactor">
    <cofactor evidence="6">
        <name>a divalent metal cation</name>
        <dbReference type="ChEBI" id="CHEBI:60240"/>
    </cofactor>
</comment>
<dbReference type="GO" id="GO:0005737">
    <property type="term" value="C:cytoplasm"/>
    <property type="evidence" value="ECO:0007669"/>
    <property type="project" value="UniProtKB-SubCell"/>
</dbReference>
<dbReference type="EC" id="3.1.13.5" evidence="6"/>
<dbReference type="Pfam" id="PF01612">
    <property type="entry name" value="DNA_pol_A_exo1"/>
    <property type="match status" value="1"/>
</dbReference>
<keyword evidence="3 6" id="KW-0540">Nuclease</keyword>
<dbReference type="PANTHER" id="PTHR47649">
    <property type="entry name" value="RIBONUCLEASE D"/>
    <property type="match status" value="1"/>
</dbReference>
<dbReference type="Gene3D" id="1.10.150.80">
    <property type="entry name" value="HRDC domain"/>
    <property type="match status" value="1"/>
</dbReference>
<keyword evidence="9" id="KW-1185">Reference proteome</keyword>